<comment type="caution">
    <text evidence="1">The sequence shown here is derived from an EMBL/GenBank/DDBJ whole genome shotgun (WGS) entry which is preliminary data.</text>
</comment>
<evidence type="ECO:0000313" key="2">
    <source>
        <dbReference type="Proteomes" id="UP000652761"/>
    </source>
</evidence>
<reference evidence="1" key="1">
    <citation type="submission" date="2017-07" db="EMBL/GenBank/DDBJ databases">
        <title>Taro Niue Genome Assembly and Annotation.</title>
        <authorList>
            <person name="Atibalentja N."/>
            <person name="Keating K."/>
            <person name="Fields C.J."/>
        </authorList>
    </citation>
    <scope>NUCLEOTIDE SEQUENCE</scope>
    <source>
        <strain evidence="1">Niue_2</strain>
        <tissue evidence="1">Leaf</tissue>
    </source>
</reference>
<protein>
    <submittedName>
        <fullName evidence="1">Uncharacterized protein</fullName>
    </submittedName>
</protein>
<dbReference type="AlphaFoldDB" id="A0A843TY25"/>
<dbReference type="EMBL" id="NMUH01000274">
    <property type="protein sequence ID" value="MQL75985.1"/>
    <property type="molecule type" value="Genomic_DNA"/>
</dbReference>
<sequence length="188" mass="21391">MRPDPARYWRIGFDPPDTLDLHANPQVEASYVSLHPFDIGFLRDEEDPMVSWVARATTERGGYELDEEADDPDDPPRPNTFLARAVAEATTEEEGDRVNVGQPYSPHYEMDPEAEVDLLGDIELELHERRGGGRVEDMVVLLQMLEVTVVVMVEVEVVTMVREEEMVTMIKEEEVVGWNSQRSNFMGV</sequence>
<gene>
    <name evidence="1" type="ORF">Taro_008355</name>
</gene>
<evidence type="ECO:0000313" key="1">
    <source>
        <dbReference type="EMBL" id="MQL75985.1"/>
    </source>
</evidence>
<name>A0A843TY25_COLES</name>
<dbReference type="Proteomes" id="UP000652761">
    <property type="component" value="Unassembled WGS sequence"/>
</dbReference>
<proteinExistence type="predicted"/>
<keyword evidence="2" id="KW-1185">Reference proteome</keyword>
<accession>A0A843TY25</accession>
<organism evidence="1 2">
    <name type="scientific">Colocasia esculenta</name>
    <name type="common">Wild taro</name>
    <name type="synonym">Arum esculentum</name>
    <dbReference type="NCBI Taxonomy" id="4460"/>
    <lineage>
        <taxon>Eukaryota</taxon>
        <taxon>Viridiplantae</taxon>
        <taxon>Streptophyta</taxon>
        <taxon>Embryophyta</taxon>
        <taxon>Tracheophyta</taxon>
        <taxon>Spermatophyta</taxon>
        <taxon>Magnoliopsida</taxon>
        <taxon>Liliopsida</taxon>
        <taxon>Araceae</taxon>
        <taxon>Aroideae</taxon>
        <taxon>Colocasieae</taxon>
        <taxon>Colocasia</taxon>
    </lineage>
</organism>